<dbReference type="AlphaFoldDB" id="A0A1Z4JLT4"/>
<name>A0A1Z4JLT4_LEPBY</name>
<sequence length="767" mass="85899">MRNRRFFSTKRRSYFTIVIVLILSGILLRSLPYLAPIRASDIAQNDQAIEFQDRNGLPLGSLLTRDQDHTAVISLNEVSPNLVQAILAAEDQGFYHHGAVDLKAGIRAIAEAIQARRIVSGASTITMQLARMLEPSPRTAWGKIQEIWLSWRLFAGMSKDEILQAYLNRLPMGGNIYGVEAAARVYFGIPARDLNLAQASLLAALPNDPNDLNPYEHWEHLKKRQQYVLDRMVQDCYITQSQRDRIFAEAVKLQPRQQGILAAPHFLFWSANQLPKNHPAQIRTTLDLPLQQFVEAQARQVIETLARNNVHQAAAIVLDNRTGNVLAYVGSIDYFAASQMGQNDGVQALRQPGSTLKPFLYQLALEKRIIQPNTVLADVPTHYAIPGAKLYSPTDYSETFQGPVRVRIALANSLNVPAVRVLEKVGVAIFLDRLHQLGFAHLNQSPDYYGLGLTLGSGEVSLWELAQAYLLMARQGQSTLLHPQSYSAYSTSTWSLITNMLSDRYARARSFGVDSVLSLPFPAAVKTGTSSDFRDTWTVGFTTDYTVATWVGNFNGEPMRQVSGVTGAAPLWSRIMLHLHEHREPAALPLPKDLVQRPICALSGLRPTAVCPTIVQEYFYPEDLTTYQQHPDTFYQAISNDQQQYRLNLPAEYNEWLAMQQEPILSPGTLRIISPRNGDYFLVAPERGSGQNLQFRLAEVPKQPVEWRLNGEKIATQTSNTFFWNLRAGDWTLQARSGASTDQVRFQVGVAEKPSTRRGFSLTEASR</sequence>
<keyword evidence="4" id="KW-0808">Transferase</keyword>
<evidence type="ECO:0000259" key="10">
    <source>
        <dbReference type="Pfam" id="PF00912"/>
    </source>
</evidence>
<gene>
    <name evidence="12" type="ORF">NIES2135_45030</name>
</gene>
<dbReference type="GO" id="GO:0009252">
    <property type="term" value="P:peptidoglycan biosynthetic process"/>
    <property type="evidence" value="ECO:0007669"/>
    <property type="project" value="InterPro"/>
</dbReference>
<dbReference type="PANTHER" id="PTHR32282">
    <property type="entry name" value="BINDING PROTEIN TRANSPEPTIDASE, PUTATIVE-RELATED"/>
    <property type="match status" value="1"/>
</dbReference>
<dbReference type="GO" id="GO:0006508">
    <property type="term" value="P:proteolysis"/>
    <property type="evidence" value="ECO:0007669"/>
    <property type="project" value="UniProtKB-KW"/>
</dbReference>
<comment type="catalytic activity">
    <reaction evidence="7">
        <text>Preferential cleavage: (Ac)2-L-Lys-D-Ala-|-D-Ala. Also transpeptidation of peptidyl-alanyl moieties that are N-acyl substituents of D-alanine.</text>
        <dbReference type="EC" id="3.4.16.4"/>
    </reaction>
</comment>
<dbReference type="GO" id="GO:0030288">
    <property type="term" value="C:outer membrane-bounded periplasmic space"/>
    <property type="evidence" value="ECO:0007669"/>
    <property type="project" value="TreeGrafter"/>
</dbReference>
<dbReference type="Pfam" id="PF00905">
    <property type="entry name" value="Transpeptidase"/>
    <property type="match status" value="1"/>
</dbReference>
<evidence type="ECO:0000256" key="7">
    <source>
        <dbReference type="ARBA" id="ARBA00034000"/>
    </source>
</evidence>
<dbReference type="InterPro" id="IPR009647">
    <property type="entry name" value="PBP_C"/>
</dbReference>
<dbReference type="GO" id="GO:0009002">
    <property type="term" value="F:serine-type D-Ala-D-Ala carboxypeptidase activity"/>
    <property type="evidence" value="ECO:0007669"/>
    <property type="project" value="UniProtKB-EC"/>
</dbReference>
<feature type="domain" description="Glycosyl transferase family 51" evidence="10">
    <location>
        <begin position="66"/>
        <end position="232"/>
    </location>
</feature>
<keyword evidence="13" id="KW-1185">Reference proteome</keyword>
<evidence type="ECO:0000256" key="4">
    <source>
        <dbReference type="ARBA" id="ARBA00022679"/>
    </source>
</evidence>
<evidence type="ECO:0000256" key="8">
    <source>
        <dbReference type="ARBA" id="ARBA00049902"/>
    </source>
</evidence>
<dbReference type="InterPro" id="IPR050396">
    <property type="entry name" value="Glycosyltr_51/Transpeptidase"/>
</dbReference>
<dbReference type="SUPFAM" id="SSF56601">
    <property type="entry name" value="beta-lactamase/transpeptidase-like"/>
    <property type="match status" value="1"/>
</dbReference>
<dbReference type="SUPFAM" id="SSF53955">
    <property type="entry name" value="Lysozyme-like"/>
    <property type="match status" value="1"/>
</dbReference>
<evidence type="ECO:0000313" key="12">
    <source>
        <dbReference type="EMBL" id="BAY57633.1"/>
    </source>
</evidence>
<dbReference type="InterPro" id="IPR001264">
    <property type="entry name" value="Glyco_trans_51"/>
</dbReference>
<dbReference type="InterPro" id="IPR001460">
    <property type="entry name" value="PCN-bd_Tpept"/>
</dbReference>
<reference evidence="12 13" key="1">
    <citation type="submission" date="2017-06" db="EMBL/GenBank/DDBJ databases">
        <title>Genome sequencing of cyanobaciteial culture collection at National Institute for Environmental Studies (NIES).</title>
        <authorList>
            <person name="Hirose Y."/>
            <person name="Shimura Y."/>
            <person name="Fujisawa T."/>
            <person name="Nakamura Y."/>
            <person name="Kawachi M."/>
        </authorList>
    </citation>
    <scope>NUCLEOTIDE SEQUENCE [LARGE SCALE GENOMIC DNA]</scope>
    <source>
        <strain evidence="12 13">NIES-2135</strain>
    </source>
</reference>
<evidence type="ECO:0000256" key="2">
    <source>
        <dbReference type="ARBA" id="ARBA00022670"/>
    </source>
</evidence>
<keyword evidence="5" id="KW-0378">Hydrolase</keyword>
<dbReference type="Proteomes" id="UP000217895">
    <property type="component" value="Chromosome"/>
</dbReference>
<proteinExistence type="predicted"/>
<evidence type="ECO:0000259" key="11">
    <source>
        <dbReference type="Pfam" id="PF06832"/>
    </source>
</evidence>
<protein>
    <submittedName>
        <fullName evidence="12">Penicillin-binding protein 1C</fullName>
    </submittedName>
</protein>
<evidence type="ECO:0000256" key="5">
    <source>
        <dbReference type="ARBA" id="ARBA00022801"/>
    </source>
</evidence>
<dbReference type="GO" id="GO:0008658">
    <property type="term" value="F:penicillin binding"/>
    <property type="evidence" value="ECO:0007669"/>
    <property type="project" value="InterPro"/>
</dbReference>
<dbReference type="Gene3D" id="3.40.710.10">
    <property type="entry name" value="DD-peptidase/beta-lactamase superfamily"/>
    <property type="match status" value="1"/>
</dbReference>
<evidence type="ECO:0000313" key="13">
    <source>
        <dbReference type="Proteomes" id="UP000217895"/>
    </source>
</evidence>
<evidence type="ECO:0000259" key="9">
    <source>
        <dbReference type="Pfam" id="PF00905"/>
    </source>
</evidence>
<feature type="domain" description="Penicillin-binding protein transpeptidase" evidence="9">
    <location>
        <begin position="314"/>
        <end position="558"/>
    </location>
</feature>
<dbReference type="InterPro" id="IPR012338">
    <property type="entry name" value="Beta-lactam/transpept-like"/>
</dbReference>
<dbReference type="InterPro" id="IPR036950">
    <property type="entry name" value="PBP_transglycosylase"/>
</dbReference>
<dbReference type="Pfam" id="PF00912">
    <property type="entry name" value="Transgly"/>
    <property type="match status" value="1"/>
</dbReference>
<feature type="domain" description="Penicillin-binding C-terminal" evidence="11">
    <location>
        <begin position="667"/>
        <end position="746"/>
    </location>
</feature>
<keyword evidence="2" id="KW-0645">Protease</keyword>
<comment type="catalytic activity">
    <reaction evidence="8">
        <text>[GlcNAc-(1-&gt;4)-Mur2Ac(oyl-L-Ala-gamma-D-Glu-L-Lys-D-Ala-D-Ala)](n)-di-trans,octa-cis-undecaprenyl diphosphate + beta-D-GlcNAc-(1-&gt;4)-Mur2Ac(oyl-L-Ala-gamma-D-Glu-L-Lys-D-Ala-D-Ala)-di-trans,octa-cis-undecaprenyl diphosphate = [GlcNAc-(1-&gt;4)-Mur2Ac(oyl-L-Ala-gamma-D-Glu-L-Lys-D-Ala-D-Ala)](n+1)-di-trans,octa-cis-undecaprenyl diphosphate + di-trans,octa-cis-undecaprenyl diphosphate + H(+)</text>
        <dbReference type="Rhea" id="RHEA:23708"/>
        <dbReference type="Rhea" id="RHEA-COMP:9602"/>
        <dbReference type="Rhea" id="RHEA-COMP:9603"/>
        <dbReference type="ChEBI" id="CHEBI:15378"/>
        <dbReference type="ChEBI" id="CHEBI:58405"/>
        <dbReference type="ChEBI" id="CHEBI:60033"/>
        <dbReference type="ChEBI" id="CHEBI:78435"/>
        <dbReference type="EC" id="2.4.99.28"/>
    </reaction>
</comment>
<dbReference type="EMBL" id="AP018203">
    <property type="protein sequence ID" value="BAY57633.1"/>
    <property type="molecule type" value="Genomic_DNA"/>
</dbReference>
<evidence type="ECO:0000256" key="1">
    <source>
        <dbReference type="ARBA" id="ARBA00022645"/>
    </source>
</evidence>
<dbReference type="Gene3D" id="1.10.3810.10">
    <property type="entry name" value="Biosynthetic peptidoglycan transglycosylase-like"/>
    <property type="match status" value="1"/>
</dbReference>
<dbReference type="InterPro" id="IPR023346">
    <property type="entry name" value="Lysozyme-like_dom_sf"/>
</dbReference>
<dbReference type="GO" id="GO:0008955">
    <property type="term" value="F:peptidoglycan glycosyltransferase activity"/>
    <property type="evidence" value="ECO:0007669"/>
    <property type="project" value="UniProtKB-EC"/>
</dbReference>
<keyword evidence="6" id="KW-0511">Multifunctional enzyme</keyword>
<keyword evidence="1" id="KW-0121">Carboxypeptidase</keyword>
<dbReference type="InterPro" id="IPR011815">
    <property type="entry name" value="PBP_1c"/>
</dbReference>
<dbReference type="PANTHER" id="PTHR32282:SF15">
    <property type="entry name" value="PENICILLIN-BINDING PROTEIN 1C"/>
    <property type="match status" value="1"/>
</dbReference>
<dbReference type="Pfam" id="PF06832">
    <property type="entry name" value="BiPBP_C"/>
    <property type="match status" value="1"/>
</dbReference>
<accession>A0A1Z4JLT4</accession>
<evidence type="ECO:0000256" key="3">
    <source>
        <dbReference type="ARBA" id="ARBA00022676"/>
    </source>
</evidence>
<keyword evidence="3" id="KW-0328">Glycosyltransferase</keyword>
<dbReference type="NCBIfam" id="TIGR02073">
    <property type="entry name" value="PBP_1c"/>
    <property type="match status" value="1"/>
</dbReference>
<evidence type="ECO:0000256" key="6">
    <source>
        <dbReference type="ARBA" id="ARBA00023268"/>
    </source>
</evidence>
<organism evidence="12 13">
    <name type="scientific">Leptolyngbya boryana NIES-2135</name>
    <dbReference type="NCBI Taxonomy" id="1973484"/>
    <lineage>
        <taxon>Bacteria</taxon>
        <taxon>Bacillati</taxon>
        <taxon>Cyanobacteriota</taxon>
        <taxon>Cyanophyceae</taxon>
        <taxon>Leptolyngbyales</taxon>
        <taxon>Leptolyngbyaceae</taxon>
        <taxon>Leptolyngbya group</taxon>
        <taxon>Leptolyngbya</taxon>
    </lineage>
</organism>